<reference evidence="1 2" key="1">
    <citation type="journal article" date="2014" name="Appl. Environ. Microbiol.">
        <title>Genomic features of a bumble bee symbiont reflect its host environment.</title>
        <authorList>
            <person name="Martinson V.G."/>
            <person name="Magoc T."/>
            <person name="Koch H."/>
            <person name="Salzberg S.L."/>
            <person name="Moran N.A."/>
        </authorList>
    </citation>
    <scope>NUCLEOTIDE SEQUENCE [LARGE SCALE GENOMIC DNA]</scope>
    <source>
        <strain evidence="1 2">Bimp</strain>
    </source>
</reference>
<dbReference type="RefSeq" id="WP_024496618.1">
    <property type="nucleotide sequence ID" value="NZ_AWGA01000073.1"/>
</dbReference>
<dbReference type="AlphaFoldDB" id="A0AB94IAY5"/>
<organism evidence="1 2">
    <name type="scientific">Candidatus Schmidhempelia bombi str. Bimp</name>
    <dbReference type="NCBI Taxonomy" id="1387197"/>
    <lineage>
        <taxon>Bacteria</taxon>
        <taxon>Pseudomonadati</taxon>
        <taxon>Pseudomonadota</taxon>
        <taxon>Gammaproteobacteria</taxon>
        <taxon>Orbales</taxon>
        <taxon>Orbaceae</taxon>
        <taxon>Candidatus Schmidhempelia</taxon>
    </lineage>
</organism>
<proteinExistence type="predicted"/>
<name>A0AB94IAY5_9GAMM</name>
<keyword evidence="2" id="KW-1185">Reference proteome</keyword>
<evidence type="ECO:0000313" key="2">
    <source>
        <dbReference type="Proteomes" id="UP000506160"/>
    </source>
</evidence>
<evidence type="ECO:0000313" key="1">
    <source>
        <dbReference type="EMBL" id="TEA26566.1"/>
    </source>
</evidence>
<dbReference type="EMBL" id="AWGA01000073">
    <property type="protein sequence ID" value="TEA26566.1"/>
    <property type="molecule type" value="Genomic_DNA"/>
</dbReference>
<accession>A0AB94IAY5</accession>
<gene>
    <name evidence="1" type="ORF">O970_08150</name>
</gene>
<protein>
    <submittedName>
        <fullName evidence="1">Uncharacterized protein</fullName>
    </submittedName>
</protein>
<dbReference type="Proteomes" id="UP000506160">
    <property type="component" value="Unassembled WGS sequence"/>
</dbReference>
<sequence>MEMRSDYSNTYGSKNEIKAVENYNEVITNYKLEKIIYDYLLKQYQNKLEVYHQAISKGQQMEKPQPISPPIKPKDYDLNKERYDSIIIRDRNEKDSGGPIMPKGAWYAPKTGKTPLGLKSGLLEYKPKI</sequence>
<comment type="caution">
    <text evidence="1">The sequence shown here is derived from an EMBL/GenBank/DDBJ whole genome shotgun (WGS) entry which is preliminary data.</text>
</comment>